<feature type="compositionally biased region" description="Polar residues" evidence="1">
    <location>
        <begin position="79"/>
        <end position="88"/>
    </location>
</feature>
<feature type="region of interest" description="Disordered" evidence="1">
    <location>
        <begin position="70"/>
        <end position="120"/>
    </location>
</feature>
<dbReference type="RefSeq" id="WP_157077777.1">
    <property type="nucleotide sequence ID" value="NZ_AP018664.1"/>
</dbReference>
<dbReference type="KEGG" id="sami:SAMIE_1017500"/>
<dbReference type="EMBL" id="AP018664">
    <property type="protein sequence ID" value="BBD98249.1"/>
    <property type="molecule type" value="Genomic_DNA"/>
</dbReference>
<protein>
    <submittedName>
        <fullName evidence="2">Uncharacterized protein</fullName>
    </submittedName>
</protein>
<dbReference type="Proteomes" id="UP000279959">
    <property type="component" value="Chromosome"/>
</dbReference>
<keyword evidence="3" id="KW-1185">Reference proteome</keyword>
<organism evidence="2 3">
    <name type="scientific">Sphingobium amiense</name>
    <dbReference type="NCBI Taxonomy" id="135719"/>
    <lineage>
        <taxon>Bacteria</taxon>
        <taxon>Pseudomonadati</taxon>
        <taxon>Pseudomonadota</taxon>
        <taxon>Alphaproteobacteria</taxon>
        <taxon>Sphingomonadales</taxon>
        <taxon>Sphingomonadaceae</taxon>
        <taxon>Sphingobium</taxon>
    </lineage>
</organism>
<sequence length="120" mass="13121">MHDRLCRAVTNQAIPIEVVTFAVNEAIHIGAIGFDASKQIALARIQRRTARLDLASYPHLPKMEVKMRRAPPTMPLSCRNWQHEQGSGRQDVGRHDGVHAAGPARASPQSDQAADGPARV</sequence>
<name>A0A494WD35_9SPHN</name>
<accession>A0A494WD35</accession>
<evidence type="ECO:0000256" key="1">
    <source>
        <dbReference type="SAM" id="MobiDB-lite"/>
    </source>
</evidence>
<proteinExistence type="predicted"/>
<evidence type="ECO:0000313" key="2">
    <source>
        <dbReference type="EMBL" id="BBD98249.1"/>
    </source>
</evidence>
<gene>
    <name evidence="2" type="ORF">SAMIE_1017500</name>
</gene>
<dbReference type="AlphaFoldDB" id="A0A494WD35"/>
<reference evidence="2 3" key="1">
    <citation type="submission" date="2018-05" db="EMBL/GenBank/DDBJ databases">
        <title>Complete Genome Sequence of the Nonylphenol-Degrading Bacterium Sphingobium amiense DSM 16289T.</title>
        <authorList>
            <person name="Ootsuka M."/>
            <person name="Nishizawa T."/>
            <person name="Ohta H."/>
        </authorList>
    </citation>
    <scope>NUCLEOTIDE SEQUENCE [LARGE SCALE GENOMIC DNA]</scope>
    <source>
        <strain evidence="2 3">DSM 16289</strain>
    </source>
</reference>
<evidence type="ECO:0000313" key="3">
    <source>
        <dbReference type="Proteomes" id="UP000279959"/>
    </source>
</evidence>